<evidence type="ECO:0000256" key="2">
    <source>
        <dbReference type="ARBA" id="ARBA00006006"/>
    </source>
</evidence>
<dbReference type="PRINTS" id="PR00999">
    <property type="entry name" value="FUNGALYSIN"/>
</dbReference>
<dbReference type="PANTHER" id="PTHR33478">
    <property type="entry name" value="EXTRACELLULAR METALLOPROTEINASE MEP"/>
    <property type="match status" value="1"/>
</dbReference>
<dbReference type="EMBL" id="JANBUH010001256">
    <property type="protein sequence ID" value="KAJ2747808.1"/>
    <property type="molecule type" value="Genomic_DNA"/>
</dbReference>
<keyword evidence="5 12" id="KW-0479">Metal-binding</keyword>
<evidence type="ECO:0000256" key="5">
    <source>
        <dbReference type="ARBA" id="ARBA00022723"/>
    </source>
</evidence>
<protein>
    <recommendedName>
        <fullName evidence="13">Extracellular metalloproteinase</fullName>
        <ecNumber evidence="13">3.4.24.-</ecNumber>
    </recommendedName>
    <alternativeName>
        <fullName evidence="13">Fungalysin</fullName>
    </alternativeName>
</protein>
<evidence type="ECO:0000256" key="6">
    <source>
        <dbReference type="ARBA" id="ARBA00022729"/>
    </source>
</evidence>
<dbReference type="EC" id="3.4.24.-" evidence="13"/>
<evidence type="ECO:0000256" key="8">
    <source>
        <dbReference type="ARBA" id="ARBA00022833"/>
    </source>
</evidence>
<comment type="similarity">
    <text evidence="2 13">Belongs to the peptidase M36 family.</text>
</comment>
<comment type="caution">
    <text evidence="15">The sequence shown here is derived from an EMBL/GenBank/DDBJ whole genome shotgun (WGS) entry which is preliminary data.</text>
</comment>
<feature type="binding site" evidence="12">
    <location>
        <position position="446"/>
    </location>
    <ligand>
        <name>Zn(2+)</name>
        <dbReference type="ChEBI" id="CHEBI:29105"/>
        <note>catalytic</note>
    </ligand>
</feature>
<dbReference type="Gene3D" id="1.10.390.10">
    <property type="entry name" value="Neutral Protease Domain 2"/>
    <property type="match status" value="1"/>
</dbReference>
<evidence type="ECO:0000256" key="1">
    <source>
        <dbReference type="ARBA" id="ARBA00004613"/>
    </source>
</evidence>
<dbReference type="InterPro" id="IPR050371">
    <property type="entry name" value="Fungal_virulence_M36"/>
</dbReference>
<dbReference type="GO" id="GO:0005615">
    <property type="term" value="C:extracellular space"/>
    <property type="evidence" value="ECO:0007669"/>
    <property type="project" value="InterPro"/>
</dbReference>
<feature type="non-terminal residue" evidence="15">
    <location>
        <position position="549"/>
    </location>
</feature>
<dbReference type="CDD" id="cd09596">
    <property type="entry name" value="M36"/>
    <property type="match status" value="1"/>
</dbReference>
<dbReference type="InterPro" id="IPR027268">
    <property type="entry name" value="Peptidase_M4/M1_CTD_sf"/>
</dbReference>
<dbReference type="AlphaFoldDB" id="A0A9W8GPN8"/>
<name>A0A9W8GPN8_9FUNG</name>
<dbReference type="PANTHER" id="PTHR33478:SF1">
    <property type="entry name" value="EXTRACELLULAR METALLOPROTEINASE MEP"/>
    <property type="match status" value="1"/>
</dbReference>
<evidence type="ECO:0000256" key="10">
    <source>
        <dbReference type="ARBA" id="ARBA00023145"/>
    </source>
</evidence>
<evidence type="ECO:0000313" key="15">
    <source>
        <dbReference type="EMBL" id="KAJ2747808.1"/>
    </source>
</evidence>
<keyword evidence="16" id="KW-1185">Reference proteome</keyword>
<proteinExistence type="inferred from homology"/>
<keyword evidence="3 13" id="KW-0964">Secreted</keyword>
<keyword evidence="10 13" id="KW-0865">Zymogen</keyword>
<comment type="cofactor">
    <cofactor evidence="12">
        <name>Zn(2+)</name>
        <dbReference type="ChEBI" id="CHEBI:29105"/>
    </cofactor>
    <text evidence="12">Binds 1 zinc ion per subunit.</text>
</comment>
<keyword evidence="6 13" id="KW-0732">Signal</keyword>
<dbReference type="SUPFAM" id="SSF55486">
    <property type="entry name" value="Metalloproteases ('zincins'), catalytic domain"/>
    <property type="match status" value="1"/>
</dbReference>
<evidence type="ECO:0000256" key="12">
    <source>
        <dbReference type="PIRSR" id="PIRSR601842-2"/>
    </source>
</evidence>
<keyword evidence="8 12" id="KW-0862">Zinc</keyword>
<dbReference type="OrthoDB" id="3227768at2759"/>
<evidence type="ECO:0000256" key="11">
    <source>
        <dbReference type="PIRSR" id="PIRSR601842-1"/>
    </source>
</evidence>
<feature type="signal peptide" evidence="13">
    <location>
        <begin position="1"/>
        <end position="22"/>
    </location>
</feature>
<reference evidence="15" key="1">
    <citation type="submission" date="2022-07" db="EMBL/GenBank/DDBJ databases">
        <title>Phylogenomic reconstructions and comparative analyses of Kickxellomycotina fungi.</title>
        <authorList>
            <person name="Reynolds N.K."/>
            <person name="Stajich J.E."/>
            <person name="Barry K."/>
            <person name="Grigoriev I.V."/>
            <person name="Crous P."/>
            <person name="Smith M.E."/>
        </authorList>
    </citation>
    <scope>NUCLEOTIDE SEQUENCE</scope>
    <source>
        <strain evidence="15">BCRC 34297</strain>
    </source>
</reference>
<accession>A0A9W8GPN8</accession>
<keyword evidence="7 13" id="KW-0378">Hydrolase</keyword>
<dbReference type="Pfam" id="PF07504">
    <property type="entry name" value="FTP"/>
    <property type="match status" value="1"/>
</dbReference>
<feature type="domain" description="FTP" evidence="14">
    <location>
        <begin position="92"/>
        <end position="141"/>
    </location>
</feature>
<evidence type="ECO:0000256" key="9">
    <source>
        <dbReference type="ARBA" id="ARBA00023049"/>
    </source>
</evidence>
<sequence>MKALGVLGALALALSSTGLSEAHGSSSSSKIIRPKPAGGQKFTIFDTPIPLPIESNAINPAVPADTKGKVEIVSSAIVGMLSAECKIPASNIRVTSAYTDAASGITHIYLVQTVDGKDIANSVANVNVDASNRVISSSHSFAPADSLVSAAKVGAASLESSDTAKDALSILAAHIGLSLTKAELDTATSTTVNNVVSGQPQLVVESLPTAFAIDGTAKVSREYIQQSDGSVVPVWRIVVEQKDHWWNAHIDVSSQKVISLSDWYAQSESYFIYAKDTLSPADGSRVMVVDPAYTSASPKGWVTDGSTSGNNVWAQSNPFGGSTWKFNHRPTAQSGGVFNYTIDFTKAPKTYIDAAITQLFYTVNIMHDLSFIYGFDEAAGNFQDENYSGEGVGGDYVVAFAQDGGGTNNANFATPPDGENPRMRMYIWTQTRPNRDGDLEQDIVAHEFTHGISNRLTGGPTNTDCLNDGEAGGMGEGWSDAVANILRLKSTDTKHTDFILGDYVYTKGIRNYPYSTSLTTNPSMYSFLDDPNYKEVHDIGEVWAEILYE</sequence>
<dbReference type="Gene3D" id="3.10.170.10">
    <property type="match status" value="1"/>
</dbReference>
<gene>
    <name evidence="15" type="ORF">GGI19_006312</name>
</gene>
<feature type="binding site" evidence="12">
    <location>
        <position position="450"/>
    </location>
    <ligand>
        <name>Zn(2+)</name>
        <dbReference type="ChEBI" id="CHEBI:29105"/>
        <note>catalytic</note>
    </ligand>
</feature>
<evidence type="ECO:0000256" key="7">
    <source>
        <dbReference type="ARBA" id="ARBA00022801"/>
    </source>
</evidence>
<dbReference type="InterPro" id="IPR011096">
    <property type="entry name" value="FTP_domain"/>
</dbReference>
<feature type="chain" id="PRO_5041020816" description="Extracellular metalloproteinase" evidence="13">
    <location>
        <begin position="23"/>
        <end position="549"/>
    </location>
</feature>
<evidence type="ECO:0000313" key="16">
    <source>
        <dbReference type="Proteomes" id="UP001140011"/>
    </source>
</evidence>
<dbReference type="GO" id="GO:0004222">
    <property type="term" value="F:metalloendopeptidase activity"/>
    <property type="evidence" value="ECO:0007669"/>
    <property type="project" value="InterPro"/>
</dbReference>
<dbReference type="Pfam" id="PF02128">
    <property type="entry name" value="Peptidase_M36"/>
    <property type="match status" value="1"/>
</dbReference>
<feature type="binding site" evidence="12">
    <location>
        <position position="476"/>
    </location>
    <ligand>
        <name>Zn(2+)</name>
        <dbReference type="ChEBI" id="CHEBI:29105"/>
        <note>catalytic</note>
    </ligand>
</feature>
<evidence type="ECO:0000259" key="14">
    <source>
        <dbReference type="Pfam" id="PF07504"/>
    </source>
</evidence>
<feature type="active site" evidence="11">
    <location>
        <position position="447"/>
    </location>
</feature>
<keyword evidence="4 13" id="KW-0645">Protease</keyword>
<dbReference type="InterPro" id="IPR001842">
    <property type="entry name" value="Peptidase_M36"/>
</dbReference>
<evidence type="ECO:0000256" key="3">
    <source>
        <dbReference type="ARBA" id="ARBA00022525"/>
    </source>
</evidence>
<comment type="subcellular location">
    <subcellularLocation>
        <location evidence="1 13">Secreted</location>
    </subcellularLocation>
</comment>
<evidence type="ECO:0000256" key="4">
    <source>
        <dbReference type="ARBA" id="ARBA00022670"/>
    </source>
</evidence>
<organism evidence="15 16">
    <name type="scientific">Coemansia pectinata</name>
    <dbReference type="NCBI Taxonomy" id="1052879"/>
    <lineage>
        <taxon>Eukaryota</taxon>
        <taxon>Fungi</taxon>
        <taxon>Fungi incertae sedis</taxon>
        <taxon>Zoopagomycota</taxon>
        <taxon>Kickxellomycotina</taxon>
        <taxon>Kickxellomycetes</taxon>
        <taxon>Kickxellales</taxon>
        <taxon>Kickxellaceae</taxon>
        <taxon>Coemansia</taxon>
    </lineage>
</organism>
<dbReference type="Proteomes" id="UP001140011">
    <property type="component" value="Unassembled WGS sequence"/>
</dbReference>
<dbReference type="GO" id="GO:0006508">
    <property type="term" value="P:proteolysis"/>
    <property type="evidence" value="ECO:0007669"/>
    <property type="project" value="UniProtKB-KW"/>
</dbReference>
<dbReference type="GO" id="GO:0008270">
    <property type="term" value="F:zinc ion binding"/>
    <property type="evidence" value="ECO:0007669"/>
    <property type="project" value="InterPro"/>
</dbReference>
<evidence type="ECO:0000256" key="13">
    <source>
        <dbReference type="RuleBase" id="RU364017"/>
    </source>
</evidence>
<keyword evidence="9 13" id="KW-0482">Metalloprotease</keyword>